<gene>
    <name evidence="2" type="ORF">HY473_00505</name>
</gene>
<protein>
    <submittedName>
        <fullName evidence="2">Uncharacterized protein</fullName>
    </submittedName>
</protein>
<organism evidence="2 3">
    <name type="scientific">Candidatus Sungiibacteriota bacterium</name>
    <dbReference type="NCBI Taxonomy" id="2750080"/>
    <lineage>
        <taxon>Bacteria</taxon>
        <taxon>Candidatus Sungiibacteriota</taxon>
    </lineage>
</organism>
<proteinExistence type="predicted"/>
<keyword evidence="1" id="KW-1133">Transmembrane helix</keyword>
<accession>A0A933DU36</accession>
<dbReference type="AlphaFoldDB" id="A0A933DU36"/>
<reference evidence="2" key="1">
    <citation type="submission" date="2020-07" db="EMBL/GenBank/DDBJ databases">
        <title>Huge and variable diversity of episymbiotic CPR bacteria and DPANN archaea in groundwater ecosystems.</title>
        <authorList>
            <person name="He C.Y."/>
            <person name="Keren R."/>
            <person name="Whittaker M."/>
            <person name="Farag I.F."/>
            <person name="Doudna J."/>
            <person name="Cate J.H.D."/>
            <person name="Banfield J.F."/>
        </authorList>
    </citation>
    <scope>NUCLEOTIDE SEQUENCE</scope>
    <source>
        <strain evidence="2">NC_groundwater_1225_Ag_S-0.1um_56_177</strain>
    </source>
</reference>
<keyword evidence="1" id="KW-0472">Membrane</keyword>
<comment type="caution">
    <text evidence="2">The sequence shown here is derived from an EMBL/GenBank/DDBJ whole genome shotgun (WGS) entry which is preliminary data.</text>
</comment>
<name>A0A933DU36_9BACT</name>
<feature type="transmembrane region" description="Helical" evidence="1">
    <location>
        <begin position="58"/>
        <end position="79"/>
    </location>
</feature>
<evidence type="ECO:0000313" key="3">
    <source>
        <dbReference type="Proteomes" id="UP000756703"/>
    </source>
</evidence>
<evidence type="ECO:0000313" key="2">
    <source>
        <dbReference type="EMBL" id="MBI4132568.1"/>
    </source>
</evidence>
<evidence type="ECO:0000256" key="1">
    <source>
        <dbReference type="SAM" id="Phobius"/>
    </source>
</evidence>
<keyword evidence="1" id="KW-0812">Transmembrane</keyword>
<sequence>MVNAKRSPTWGFVGQALYYSTLFHYSRELDRSSSRIHSAENRRPDMGVSLNMGLTTGMFAFAVIILVSLAAVVLLPSVFELYTTRQPWRYEEWCPGVYGEERCERERYPLQWEFSEFQ</sequence>
<dbReference type="Proteomes" id="UP000756703">
    <property type="component" value="Unassembled WGS sequence"/>
</dbReference>
<dbReference type="EMBL" id="JACQMI010000005">
    <property type="protein sequence ID" value="MBI4132568.1"/>
    <property type="molecule type" value="Genomic_DNA"/>
</dbReference>